<dbReference type="PANTHER" id="PTHR22930:SF250">
    <property type="entry name" value="NUCLEASE HARBI1-LIKE PROTEIN"/>
    <property type="match status" value="1"/>
</dbReference>
<dbReference type="EMBL" id="JANPWB010000004">
    <property type="protein sequence ID" value="KAJ1192785.1"/>
    <property type="molecule type" value="Genomic_DNA"/>
</dbReference>
<comment type="caution">
    <text evidence="10">The sequence shown here is derived from an EMBL/GenBank/DDBJ whole genome shotgun (WGS) entry which is preliminary data.</text>
</comment>
<comment type="similarity">
    <text evidence="3">Belongs to the HARBI1 family.</text>
</comment>
<evidence type="ECO:0000256" key="7">
    <source>
        <dbReference type="ARBA" id="ARBA00023242"/>
    </source>
</evidence>
<dbReference type="Proteomes" id="UP001066276">
    <property type="component" value="Chromosome 2_2"/>
</dbReference>
<protein>
    <recommendedName>
        <fullName evidence="9">DDE Tnp4 domain-containing protein</fullName>
    </recommendedName>
</protein>
<keyword evidence="11" id="KW-1185">Reference proteome</keyword>
<comment type="subcellular location">
    <subcellularLocation>
        <location evidence="2">Nucleus</location>
    </subcellularLocation>
</comment>
<dbReference type="InterPro" id="IPR045249">
    <property type="entry name" value="HARBI1-like"/>
</dbReference>
<accession>A0AAV7UUK4</accession>
<evidence type="ECO:0000256" key="5">
    <source>
        <dbReference type="ARBA" id="ARBA00022723"/>
    </source>
</evidence>
<evidence type="ECO:0000313" key="11">
    <source>
        <dbReference type="Proteomes" id="UP001066276"/>
    </source>
</evidence>
<keyword evidence="5" id="KW-0479">Metal-binding</keyword>
<evidence type="ECO:0000313" key="10">
    <source>
        <dbReference type="EMBL" id="KAJ1192785.1"/>
    </source>
</evidence>
<feature type="domain" description="DDE Tnp4" evidence="9">
    <location>
        <begin position="134"/>
        <end position="210"/>
    </location>
</feature>
<reference evidence="10" key="1">
    <citation type="journal article" date="2022" name="bioRxiv">
        <title>Sequencing and chromosome-scale assembly of the giantPleurodeles waltlgenome.</title>
        <authorList>
            <person name="Brown T."/>
            <person name="Elewa A."/>
            <person name="Iarovenko S."/>
            <person name="Subramanian E."/>
            <person name="Araus A.J."/>
            <person name="Petzold A."/>
            <person name="Susuki M."/>
            <person name="Suzuki K.-i.T."/>
            <person name="Hayashi T."/>
            <person name="Toyoda A."/>
            <person name="Oliveira C."/>
            <person name="Osipova E."/>
            <person name="Leigh N.D."/>
            <person name="Simon A."/>
            <person name="Yun M.H."/>
        </authorList>
    </citation>
    <scope>NUCLEOTIDE SEQUENCE</scope>
    <source>
        <strain evidence="10">20211129_DDA</strain>
        <tissue evidence="10">Liver</tissue>
    </source>
</reference>
<dbReference type="GO" id="GO:0046872">
    <property type="term" value="F:metal ion binding"/>
    <property type="evidence" value="ECO:0007669"/>
    <property type="project" value="UniProtKB-KW"/>
</dbReference>
<keyword evidence="7" id="KW-0539">Nucleus</keyword>
<feature type="compositionally biased region" description="Acidic residues" evidence="8">
    <location>
        <begin position="222"/>
        <end position="231"/>
    </location>
</feature>
<evidence type="ECO:0000256" key="2">
    <source>
        <dbReference type="ARBA" id="ARBA00004123"/>
    </source>
</evidence>
<evidence type="ECO:0000256" key="8">
    <source>
        <dbReference type="SAM" id="MobiDB-lite"/>
    </source>
</evidence>
<dbReference type="PANTHER" id="PTHR22930">
    <property type="match status" value="1"/>
</dbReference>
<evidence type="ECO:0000256" key="1">
    <source>
        <dbReference type="ARBA" id="ARBA00001968"/>
    </source>
</evidence>
<dbReference type="AlphaFoldDB" id="A0AAV7UUK4"/>
<dbReference type="GO" id="GO:0016787">
    <property type="term" value="F:hydrolase activity"/>
    <property type="evidence" value="ECO:0007669"/>
    <property type="project" value="UniProtKB-KW"/>
</dbReference>
<proteinExistence type="inferred from homology"/>
<sequence length="279" mass="30900">MSGWGIEGELSVEVFWYGVVQCLVSVDEEYEGDSLVDGEPMQVSQVGCDVAVPGDVQAEACSGVLDALQSFLEFARGSCSHVDIEEGQTLGYAADDFGGFRAKWREADSLSSACEKGGNPVQGSVAESCVTEAGDSAYALRPWMLTPYLTPSNETERQYNSAYKRTRNIIERTFGLLKARFRCLHRSGGALQYTPITAFKIVVACAILHNIATRRGLPLTPEDPDSEDEEQELPHRHHRDRSIANQGRLRREHIANQYFGRYVLTVTILTNVTHKESMC</sequence>
<dbReference type="InterPro" id="IPR027806">
    <property type="entry name" value="HARBI1_dom"/>
</dbReference>
<evidence type="ECO:0000256" key="3">
    <source>
        <dbReference type="ARBA" id="ARBA00006958"/>
    </source>
</evidence>
<keyword evidence="6" id="KW-0378">Hydrolase</keyword>
<dbReference type="GO" id="GO:0004518">
    <property type="term" value="F:nuclease activity"/>
    <property type="evidence" value="ECO:0007669"/>
    <property type="project" value="UniProtKB-KW"/>
</dbReference>
<dbReference type="GO" id="GO:0005634">
    <property type="term" value="C:nucleus"/>
    <property type="evidence" value="ECO:0007669"/>
    <property type="project" value="UniProtKB-SubCell"/>
</dbReference>
<gene>
    <name evidence="10" type="ORF">NDU88_002091</name>
</gene>
<feature type="region of interest" description="Disordered" evidence="8">
    <location>
        <begin position="216"/>
        <end position="247"/>
    </location>
</feature>
<dbReference type="Pfam" id="PF13359">
    <property type="entry name" value="DDE_Tnp_4"/>
    <property type="match status" value="1"/>
</dbReference>
<evidence type="ECO:0000256" key="4">
    <source>
        <dbReference type="ARBA" id="ARBA00022722"/>
    </source>
</evidence>
<keyword evidence="4" id="KW-0540">Nuclease</keyword>
<evidence type="ECO:0000259" key="9">
    <source>
        <dbReference type="Pfam" id="PF13359"/>
    </source>
</evidence>
<name>A0AAV7UUK4_PLEWA</name>
<organism evidence="10 11">
    <name type="scientific">Pleurodeles waltl</name>
    <name type="common">Iberian ribbed newt</name>
    <dbReference type="NCBI Taxonomy" id="8319"/>
    <lineage>
        <taxon>Eukaryota</taxon>
        <taxon>Metazoa</taxon>
        <taxon>Chordata</taxon>
        <taxon>Craniata</taxon>
        <taxon>Vertebrata</taxon>
        <taxon>Euteleostomi</taxon>
        <taxon>Amphibia</taxon>
        <taxon>Batrachia</taxon>
        <taxon>Caudata</taxon>
        <taxon>Salamandroidea</taxon>
        <taxon>Salamandridae</taxon>
        <taxon>Pleurodelinae</taxon>
        <taxon>Pleurodeles</taxon>
    </lineage>
</organism>
<comment type="cofactor">
    <cofactor evidence="1">
        <name>a divalent metal cation</name>
        <dbReference type="ChEBI" id="CHEBI:60240"/>
    </cofactor>
</comment>
<evidence type="ECO:0000256" key="6">
    <source>
        <dbReference type="ARBA" id="ARBA00022801"/>
    </source>
</evidence>